<dbReference type="RefSeq" id="WP_091117240.1">
    <property type="nucleotide sequence ID" value="NZ_BKAF01000035.1"/>
</dbReference>
<gene>
    <name evidence="1" type="ORF">SAMN05216561_12514</name>
</gene>
<accession>A0A1I3QFX7</accession>
<dbReference type="OrthoDB" id="191189at2"/>
<reference evidence="1 2" key="1">
    <citation type="submission" date="2016-10" db="EMBL/GenBank/DDBJ databases">
        <authorList>
            <person name="de Groot N.N."/>
        </authorList>
    </citation>
    <scope>NUCLEOTIDE SEQUENCE [LARGE SCALE GENOMIC DNA]</scope>
    <source>
        <strain evidence="1 2">CGMCC 1.11156</strain>
    </source>
</reference>
<evidence type="ECO:0000313" key="1">
    <source>
        <dbReference type="EMBL" id="SFJ32670.1"/>
    </source>
</evidence>
<sequence length="130" mass="14148">MTRHRFAFTAAYRAPALLFGITPRTTWVDLDDEQLAVRYGPWSLRTPLSNVTGVKRTGGFGWLKTAGPPHLSFGDRGVSFTTNGEDAACVSFRWPVAGIDPTRILKHPGATLTLEDVPGFIAELEGHLPG</sequence>
<dbReference type="AlphaFoldDB" id="A0A1I3QFX7"/>
<name>A0A1I3QFX7_9ACTN</name>
<organism evidence="1 2">
    <name type="scientific">Nocardioides psychrotolerans</name>
    <dbReference type="NCBI Taxonomy" id="1005945"/>
    <lineage>
        <taxon>Bacteria</taxon>
        <taxon>Bacillati</taxon>
        <taxon>Actinomycetota</taxon>
        <taxon>Actinomycetes</taxon>
        <taxon>Propionibacteriales</taxon>
        <taxon>Nocardioidaceae</taxon>
        <taxon>Nocardioides</taxon>
    </lineage>
</organism>
<dbReference type="Proteomes" id="UP000198649">
    <property type="component" value="Unassembled WGS sequence"/>
</dbReference>
<keyword evidence="2" id="KW-1185">Reference proteome</keyword>
<protein>
    <submittedName>
        <fullName evidence="1">Uncharacterized protein</fullName>
    </submittedName>
</protein>
<dbReference type="EMBL" id="FOQG01000025">
    <property type="protein sequence ID" value="SFJ32670.1"/>
    <property type="molecule type" value="Genomic_DNA"/>
</dbReference>
<evidence type="ECO:0000313" key="2">
    <source>
        <dbReference type="Proteomes" id="UP000198649"/>
    </source>
</evidence>
<proteinExistence type="predicted"/>